<dbReference type="EMBL" id="CAJNNW010034866">
    <property type="protein sequence ID" value="CAE8724262.1"/>
    <property type="molecule type" value="Genomic_DNA"/>
</dbReference>
<proteinExistence type="predicted"/>
<dbReference type="Gene3D" id="3.40.50.1820">
    <property type="entry name" value="alpha/beta hydrolase"/>
    <property type="match status" value="1"/>
</dbReference>
<evidence type="ECO:0000313" key="3">
    <source>
        <dbReference type="Proteomes" id="UP000626109"/>
    </source>
</evidence>
<dbReference type="SUPFAM" id="SSF53474">
    <property type="entry name" value="alpha/beta-Hydrolases"/>
    <property type="match status" value="1"/>
</dbReference>
<sequence length="401" mass="43856">MGCGQGEDEPKALQSRKERLGRSSVTETDCGKGVTAKLQDATLIGLTCWYGVGCALLDLLDKGPCRGADDPRADGRAKGAVQPADLKANLPAYWVKRLADGQMWTALILASSYSEKYKGKDMEPGACASVRLPVSEAVWQPKFLQRAGCRDAAVIIWLGDESVGDRTVYVAFSMLHHFGQAKEILWSTLERAEGIGSEDDSNLEASSWSRIMVNSYLRRVIERLWGEHKLKAYLTEIAAKYPNHRFSFSGVSHGAALAQAALLRIQLEEPGIDAEAVTWNAYKWTDAAGSELAGKVLGERLLPLALSRWVPGHCGQPGSRYWDSISACPEHMEHLPQLRLLDVDSGAVLSCSSQGENCPGRAKVGFPAFRRLWKLHFADLAIIATKKAMRSLSSELPRDSA</sequence>
<dbReference type="Proteomes" id="UP000626109">
    <property type="component" value="Unassembled WGS sequence"/>
</dbReference>
<comment type="caution">
    <text evidence="2">The sequence shown here is derived from an EMBL/GenBank/DDBJ whole genome shotgun (WGS) entry which is preliminary data.</text>
</comment>
<reference evidence="2" key="1">
    <citation type="submission" date="2021-02" db="EMBL/GenBank/DDBJ databases">
        <authorList>
            <person name="Dougan E. K."/>
            <person name="Rhodes N."/>
            <person name="Thang M."/>
            <person name="Chan C."/>
        </authorList>
    </citation>
    <scope>NUCLEOTIDE SEQUENCE</scope>
</reference>
<dbReference type="AlphaFoldDB" id="A0A813LB26"/>
<feature type="compositionally biased region" description="Basic and acidic residues" evidence="1">
    <location>
        <begin position="8"/>
        <end position="20"/>
    </location>
</feature>
<feature type="region of interest" description="Disordered" evidence="1">
    <location>
        <begin position="1"/>
        <end position="20"/>
    </location>
</feature>
<evidence type="ECO:0000256" key="1">
    <source>
        <dbReference type="SAM" id="MobiDB-lite"/>
    </source>
</evidence>
<dbReference type="InterPro" id="IPR029058">
    <property type="entry name" value="AB_hydrolase_fold"/>
</dbReference>
<gene>
    <name evidence="2" type="ORF">PGLA2088_LOCUS43615</name>
</gene>
<accession>A0A813LB26</accession>
<evidence type="ECO:0000313" key="2">
    <source>
        <dbReference type="EMBL" id="CAE8724262.1"/>
    </source>
</evidence>
<organism evidence="2 3">
    <name type="scientific">Polarella glacialis</name>
    <name type="common">Dinoflagellate</name>
    <dbReference type="NCBI Taxonomy" id="89957"/>
    <lineage>
        <taxon>Eukaryota</taxon>
        <taxon>Sar</taxon>
        <taxon>Alveolata</taxon>
        <taxon>Dinophyceae</taxon>
        <taxon>Suessiales</taxon>
        <taxon>Suessiaceae</taxon>
        <taxon>Polarella</taxon>
    </lineage>
</organism>
<protein>
    <submittedName>
        <fullName evidence="2">Uncharacterized protein</fullName>
    </submittedName>
</protein>
<name>A0A813LB26_POLGL</name>